<keyword evidence="5 9" id="KW-0862">Zinc</keyword>
<proteinExistence type="inferred from homology"/>
<name>A0ABU2S129_9ACTN</name>
<evidence type="ECO:0000256" key="2">
    <source>
        <dbReference type="ARBA" id="ARBA00022670"/>
    </source>
</evidence>
<dbReference type="InterPro" id="IPR000755">
    <property type="entry name" value="A_A_dipeptidase"/>
</dbReference>
<dbReference type="HAMAP" id="MF_01924">
    <property type="entry name" value="A_A_dipeptidase"/>
    <property type="match status" value="1"/>
</dbReference>
<protein>
    <recommendedName>
        <fullName evidence="9 10">D-alanyl-D-alanine dipeptidase</fullName>
        <shortName evidence="9 10">D-Ala-D-Ala dipeptidase</shortName>
        <ecNumber evidence="9 10">3.4.13.22</ecNumber>
    </recommendedName>
</protein>
<keyword evidence="11" id="KW-0732">Signal</keyword>
<keyword evidence="7 9" id="KW-0482">Metalloprotease</keyword>
<feature type="site" description="Transition state stabilizer" evidence="9">
    <location>
        <position position="102"/>
    </location>
</feature>
<dbReference type="RefSeq" id="WP_311617065.1">
    <property type="nucleotide sequence ID" value="NZ_JAVREV010000004.1"/>
</dbReference>
<feature type="binding site" evidence="9">
    <location>
        <position position="154"/>
    </location>
    <ligand>
        <name>Zn(2+)</name>
        <dbReference type="ChEBI" id="CHEBI:29105"/>
        <note>catalytic</note>
    </ligand>
</feature>
<feature type="active site" description="Proton donor/acceptor" evidence="9">
    <location>
        <position position="211"/>
    </location>
</feature>
<keyword evidence="13" id="KW-1185">Reference proteome</keyword>
<evidence type="ECO:0000256" key="6">
    <source>
        <dbReference type="ARBA" id="ARBA00022997"/>
    </source>
</evidence>
<dbReference type="PANTHER" id="PTHR43126">
    <property type="entry name" value="D-ALANYL-D-ALANINE DIPEPTIDASE"/>
    <property type="match status" value="1"/>
</dbReference>
<evidence type="ECO:0000256" key="5">
    <source>
        <dbReference type="ARBA" id="ARBA00022833"/>
    </source>
</evidence>
<evidence type="ECO:0000313" key="12">
    <source>
        <dbReference type="EMBL" id="MDT0442645.1"/>
    </source>
</evidence>
<dbReference type="PANTHER" id="PTHR43126:SF1">
    <property type="entry name" value="D-ALANYL-D-ALANINE DIPEPTIDASE"/>
    <property type="match status" value="1"/>
</dbReference>
<keyword evidence="6 9" id="KW-0224">Dipeptidase</keyword>
<comment type="cofactor">
    <cofactor evidence="9">
        <name>Zn(2+)</name>
        <dbReference type="ChEBI" id="CHEBI:29105"/>
    </cofactor>
    <text evidence="9">Binds 1 zinc ion per subunit.</text>
</comment>
<sequence length="246" mass="26305">MRRLPVALTLAALLAGLAGSVAPAPVAEGRDAPDGFVALADVAPGIRQDVRYATPHNFTGDTVDGYRAPVCLLTREAALALRAAHRALAERDLGLLVYDCYRPQRAVDRFLRWADDPRDGGTRDEYHPRVPKERLFDEGYLAARSGHSRGSTVDVTLRRASGEAVDMGTPFDFFDPRSAPASRDVGKGARAARALLAAALTDAGFEPVATEWWHFTLREEPFPDTYFDFPVTRGAVAGGGGGGGGG</sequence>
<dbReference type="EC" id="3.4.13.22" evidence="9 10"/>
<dbReference type="CDD" id="cd14817">
    <property type="entry name" value="D-Ala-D-Ala_dipeptidase_VanX"/>
    <property type="match status" value="1"/>
</dbReference>
<dbReference type="SUPFAM" id="SSF55166">
    <property type="entry name" value="Hedgehog/DD-peptidase"/>
    <property type="match status" value="1"/>
</dbReference>
<comment type="catalytic activity">
    <reaction evidence="1 9 10">
        <text>D-alanyl-D-alanine + H2O = 2 D-alanine</text>
        <dbReference type="Rhea" id="RHEA:20661"/>
        <dbReference type="ChEBI" id="CHEBI:15377"/>
        <dbReference type="ChEBI" id="CHEBI:57416"/>
        <dbReference type="ChEBI" id="CHEBI:57822"/>
        <dbReference type="EC" id="3.4.13.22"/>
    </reaction>
</comment>
<organism evidence="12 13">
    <name type="scientific">Streptomyces johnsoniae</name>
    <dbReference type="NCBI Taxonomy" id="3075532"/>
    <lineage>
        <taxon>Bacteria</taxon>
        <taxon>Bacillati</taxon>
        <taxon>Actinomycetota</taxon>
        <taxon>Actinomycetes</taxon>
        <taxon>Kitasatosporales</taxon>
        <taxon>Streptomycetaceae</taxon>
        <taxon>Streptomyces</taxon>
    </lineage>
</organism>
<keyword evidence="4 9" id="KW-0378">Hydrolase</keyword>
<gene>
    <name evidence="12" type="ORF">RM779_08545</name>
</gene>
<comment type="caution">
    <text evidence="12">The sequence shown here is derived from an EMBL/GenBank/DDBJ whole genome shotgun (WGS) entry which is preliminary data.</text>
</comment>
<feature type="chain" id="PRO_5046395987" description="D-alanyl-D-alanine dipeptidase" evidence="11">
    <location>
        <begin position="24"/>
        <end position="246"/>
    </location>
</feature>
<evidence type="ECO:0000256" key="3">
    <source>
        <dbReference type="ARBA" id="ARBA00022723"/>
    </source>
</evidence>
<evidence type="ECO:0000256" key="7">
    <source>
        <dbReference type="ARBA" id="ARBA00023049"/>
    </source>
</evidence>
<evidence type="ECO:0000256" key="9">
    <source>
        <dbReference type="HAMAP-Rule" id="MF_01924"/>
    </source>
</evidence>
<dbReference type="PIRSF" id="PIRSF026671">
    <property type="entry name" value="AA_dipeptidase"/>
    <property type="match status" value="1"/>
</dbReference>
<dbReference type="InterPro" id="IPR009045">
    <property type="entry name" value="Zn_M74/Hedgehog-like"/>
</dbReference>
<evidence type="ECO:0000256" key="11">
    <source>
        <dbReference type="SAM" id="SignalP"/>
    </source>
</evidence>
<evidence type="ECO:0000256" key="10">
    <source>
        <dbReference type="PIRNR" id="PIRNR026671"/>
    </source>
</evidence>
<feature type="signal peptide" evidence="11">
    <location>
        <begin position="1"/>
        <end position="23"/>
    </location>
</feature>
<feature type="binding site" evidence="9">
    <location>
        <position position="214"/>
    </location>
    <ligand>
        <name>Zn(2+)</name>
        <dbReference type="ChEBI" id="CHEBI:29105"/>
        <note>catalytic</note>
    </ligand>
</feature>
<dbReference type="Gene3D" id="3.30.1380.10">
    <property type="match status" value="1"/>
</dbReference>
<keyword evidence="2 9" id="KW-0645">Protease</keyword>
<dbReference type="Pfam" id="PF01427">
    <property type="entry name" value="Peptidase_M15"/>
    <property type="match status" value="1"/>
</dbReference>
<keyword evidence="3 9" id="KW-0479">Metal-binding</keyword>
<dbReference type="Proteomes" id="UP001183615">
    <property type="component" value="Unassembled WGS sequence"/>
</dbReference>
<evidence type="ECO:0000256" key="8">
    <source>
        <dbReference type="ARBA" id="ARBA00023316"/>
    </source>
</evidence>
<comment type="function">
    <text evidence="9 10">Catalyzes hydrolysis of the D-alanyl-D-alanine dipeptide.</text>
</comment>
<evidence type="ECO:0000256" key="1">
    <source>
        <dbReference type="ARBA" id="ARBA00001362"/>
    </source>
</evidence>
<evidence type="ECO:0000313" key="13">
    <source>
        <dbReference type="Proteomes" id="UP001183615"/>
    </source>
</evidence>
<accession>A0ABU2S129</accession>
<feature type="binding site" evidence="9">
    <location>
        <position position="147"/>
    </location>
    <ligand>
        <name>Zn(2+)</name>
        <dbReference type="ChEBI" id="CHEBI:29105"/>
        <note>catalytic</note>
    </ligand>
</feature>
<keyword evidence="8 10" id="KW-0961">Cell wall biogenesis/degradation</keyword>
<reference evidence="13" key="1">
    <citation type="submission" date="2023-07" db="EMBL/GenBank/DDBJ databases">
        <title>30 novel species of actinomycetes from the DSMZ collection.</title>
        <authorList>
            <person name="Nouioui I."/>
        </authorList>
    </citation>
    <scope>NUCLEOTIDE SEQUENCE [LARGE SCALE GENOMIC DNA]</scope>
    <source>
        <strain evidence="13">DSM 41886</strain>
    </source>
</reference>
<evidence type="ECO:0000256" key="4">
    <source>
        <dbReference type="ARBA" id="ARBA00022801"/>
    </source>
</evidence>
<comment type="similarity">
    <text evidence="9 10">Belongs to the peptidase M15D family.</text>
</comment>
<dbReference type="EMBL" id="JAVREV010000004">
    <property type="protein sequence ID" value="MDT0442645.1"/>
    <property type="molecule type" value="Genomic_DNA"/>
</dbReference>